<dbReference type="InterPro" id="IPR000626">
    <property type="entry name" value="Ubiquitin-like_dom"/>
</dbReference>
<organism evidence="2 3">
    <name type="scientific">Adineta ricciae</name>
    <name type="common">Rotifer</name>
    <dbReference type="NCBI Taxonomy" id="249248"/>
    <lineage>
        <taxon>Eukaryota</taxon>
        <taxon>Metazoa</taxon>
        <taxon>Spiralia</taxon>
        <taxon>Gnathifera</taxon>
        <taxon>Rotifera</taxon>
        <taxon>Eurotatoria</taxon>
        <taxon>Bdelloidea</taxon>
        <taxon>Adinetida</taxon>
        <taxon>Adinetidae</taxon>
        <taxon>Adineta</taxon>
    </lineage>
</organism>
<accession>A0A813UJR8</accession>
<sequence>MTHADLSNRARIVHLVVTHGSDQYDIHFHMDRPPLVRDLMEQLQGKTHVTMVNQQVFYRGQRLHDSPNKPLDQFGIFNGNQINLVGETMTGSEEEHFRHLSSIGKDVKTTDIILECICHELDNLKQRQPPRDQCEQYLRDLYARNEQCRLNFQTFQTQVMNITASPSEKEAYRVKTELNALIRDRIDIVSNVSYAISSYQGGHNGYRLPTNDDYLFHKH</sequence>
<dbReference type="EMBL" id="CAJNOJ010000018">
    <property type="protein sequence ID" value="CAF0830131.1"/>
    <property type="molecule type" value="Genomic_DNA"/>
</dbReference>
<name>A0A813UJR8_ADIRI</name>
<evidence type="ECO:0000313" key="3">
    <source>
        <dbReference type="Proteomes" id="UP000663852"/>
    </source>
</evidence>
<evidence type="ECO:0000313" key="2">
    <source>
        <dbReference type="EMBL" id="CAF0830131.1"/>
    </source>
</evidence>
<dbReference type="Proteomes" id="UP000663852">
    <property type="component" value="Unassembled WGS sequence"/>
</dbReference>
<dbReference type="SUPFAM" id="SSF54236">
    <property type="entry name" value="Ubiquitin-like"/>
    <property type="match status" value="1"/>
</dbReference>
<dbReference type="Gene3D" id="3.10.20.90">
    <property type="entry name" value="Phosphatidylinositol 3-kinase Catalytic Subunit, Chain A, domain 1"/>
    <property type="match status" value="1"/>
</dbReference>
<evidence type="ECO:0000259" key="1">
    <source>
        <dbReference type="PROSITE" id="PS50053"/>
    </source>
</evidence>
<proteinExistence type="predicted"/>
<comment type="caution">
    <text evidence="2">The sequence shown here is derived from an EMBL/GenBank/DDBJ whole genome shotgun (WGS) entry which is preliminary data.</text>
</comment>
<gene>
    <name evidence="2" type="ORF">EDS130_LOCUS6294</name>
</gene>
<dbReference type="AlphaFoldDB" id="A0A813UJR8"/>
<dbReference type="InterPro" id="IPR029071">
    <property type="entry name" value="Ubiquitin-like_domsf"/>
</dbReference>
<feature type="domain" description="Ubiquitin-like" evidence="1">
    <location>
        <begin position="13"/>
        <end position="91"/>
    </location>
</feature>
<dbReference type="OrthoDB" id="9972447at2759"/>
<dbReference type="Pfam" id="PF00240">
    <property type="entry name" value="ubiquitin"/>
    <property type="match status" value="1"/>
</dbReference>
<reference evidence="2" key="1">
    <citation type="submission" date="2021-02" db="EMBL/GenBank/DDBJ databases">
        <authorList>
            <person name="Nowell W R."/>
        </authorList>
    </citation>
    <scope>NUCLEOTIDE SEQUENCE</scope>
</reference>
<dbReference type="PROSITE" id="PS50053">
    <property type="entry name" value="UBIQUITIN_2"/>
    <property type="match status" value="1"/>
</dbReference>
<protein>
    <recommendedName>
        <fullName evidence="1">Ubiquitin-like domain-containing protein</fullName>
    </recommendedName>
</protein>